<proteinExistence type="predicted"/>
<dbReference type="PANTHER" id="PTHR36460">
    <property type="entry name" value="UPF0132 DOMAIN PROTEIN (AFU_ORTHOLOGUE AFUA_3G10255)"/>
    <property type="match status" value="1"/>
</dbReference>
<dbReference type="EMBL" id="MCGN01000008">
    <property type="protein sequence ID" value="ORY93850.1"/>
    <property type="molecule type" value="Genomic_DNA"/>
</dbReference>
<dbReference type="STRING" id="13706.A0A1X2H5X2"/>
<feature type="transmembrane region" description="Helical" evidence="6">
    <location>
        <begin position="113"/>
        <end position="132"/>
    </location>
</feature>
<keyword evidence="2 6" id="KW-0812">Transmembrane</keyword>
<gene>
    <name evidence="7" type="ORF">BCR43DRAFT_495425</name>
</gene>
<reference evidence="7 8" key="1">
    <citation type="submission" date="2016-07" db="EMBL/GenBank/DDBJ databases">
        <title>Pervasive Adenine N6-methylation of Active Genes in Fungi.</title>
        <authorList>
            <consortium name="DOE Joint Genome Institute"/>
            <person name="Mondo S.J."/>
            <person name="Dannebaum R.O."/>
            <person name="Kuo R.C."/>
            <person name="Labutti K."/>
            <person name="Haridas S."/>
            <person name="Kuo A."/>
            <person name="Salamov A."/>
            <person name="Ahrendt S.R."/>
            <person name="Lipzen A."/>
            <person name="Sullivan W."/>
            <person name="Andreopoulos W.B."/>
            <person name="Clum A."/>
            <person name="Lindquist E."/>
            <person name="Daum C."/>
            <person name="Ramamoorthy G.K."/>
            <person name="Gryganskyi A."/>
            <person name="Culley D."/>
            <person name="Magnuson J.K."/>
            <person name="James T.Y."/>
            <person name="O'Malley M.A."/>
            <person name="Stajich J.E."/>
            <person name="Spatafora J.W."/>
            <person name="Visel A."/>
            <person name="Grigoriev I.V."/>
        </authorList>
    </citation>
    <scope>NUCLEOTIDE SEQUENCE [LARGE SCALE GENOMIC DNA]</scope>
    <source>
        <strain evidence="7 8">NRRL 2496</strain>
    </source>
</reference>
<protein>
    <recommendedName>
        <fullName evidence="9">Tic20-like protein</fullName>
    </recommendedName>
</protein>
<feature type="transmembrane region" description="Helical" evidence="6">
    <location>
        <begin position="82"/>
        <end position="101"/>
    </location>
</feature>
<dbReference type="Proteomes" id="UP000242180">
    <property type="component" value="Unassembled WGS sequence"/>
</dbReference>
<evidence type="ECO:0000256" key="3">
    <source>
        <dbReference type="ARBA" id="ARBA00022989"/>
    </source>
</evidence>
<organism evidence="7 8">
    <name type="scientific">Syncephalastrum racemosum</name>
    <name type="common">Filamentous fungus</name>
    <dbReference type="NCBI Taxonomy" id="13706"/>
    <lineage>
        <taxon>Eukaryota</taxon>
        <taxon>Fungi</taxon>
        <taxon>Fungi incertae sedis</taxon>
        <taxon>Mucoromycota</taxon>
        <taxon>Mucoromycotina</taxon>
        <taxon>Mucoromycetes</taxon>
        <taxon>Mucorales</taxon>
        <taxon>Syncephalastraceae</taxon>
        <taxon>Syncephalastrum</taxon>
    </lineage>
</organism>
<comment type="subcellular location">
    <subcellularLocation>
        <location evidence="1">Membrane</location>
        <topology evidence="1">Multi-pass membrane protein</topology>
    </subcellularLocation>
</comment>
<sequence>MDFSPYKPSPDEHRTQQKSKGKARNTTTPAPASSSYQSGGPPPSLVEEGLFSSGGPSLARGAPGGTVRVNKYETRMPIRVDIEAALAYALGPITGIPLLVLETKNDYVRFHAWQSSLLFLTLMCVHFILMFISTVLSWMLFIVDILLILYLAYRAYLDGASLERYYVPYFGPIAAEWVDT</sequence>
<evidence type="ECO:0000313" key="7">
    <source>
        <dbReference type="EMBL" id="ORY93850.1"/>
    </source>
</evidence>
<dbReference type="Pfam" id="PF09685">
    <property type="entry name" value="MamF_MmsF"/>
    <property type="match status" value="1"/>
</dbReference>
<accession>A0A1X2H5X2</accession>
<dbReference type="OMA" id="IRMDFEA"/>
<feature type="compositionally biased region" description="Low complexity" evidence="5">
    <location>
        <begin position="29"/>
        <end position="39"/>
    </location>
</feature>
<comment type="caution">
    <text evidence="7">The sequence shown here is derived from an EMBL/GenBank/DDBJ whole genome shotgun (WGS) entry which is preliminary data.</text>
</comment>
<keyword evidence="3 6" id="KW-1133">Transmembrane helix</keyword>
<feature type="non-terminal residue" evidence="7">
    <location>
        <position position="180"/>
    </location>
</feature>
<name>A0A1X2H5X2_SYNRA</name>
<evidence type="ECO:0000256" key="4">
    <source>
        <dbReference type="ARBA" id="ARBA00023136"/>
    </source>
</evidence>
<keyword evidence="8" id="KW-1185">Reference proteome</keyword>
<dbReference type="OrthoDB" id="5546837at2759"/>
<dbReference type="GO" id="GO:0016020">
    <property type="term" value="C:membrane"/>
    <property type="evidence" value="ECO:0007669"/>
    <property type="project" value="UniProtKB-SubCell"/>
</dbReference>
<evidence type="ECO:0000256" key="5">
    <source>
        <dbReference type="SAM" id="MobiDB-lite"/>
    </source>
</evidence>
<dbReference type="PANTHER" id="PTHR36460:SF1">
    <property type="entry name" value="UPF0132 DOMAIN PROTEIN (AFU_ORTHOLOGUE AFUA_3G10255)"/>
    <property type="match status" value="1"/>
</dbReference>
<dbReference type="InterPro" id="IPR019109">
    <property type="entry name" value="MamF_MmsF"/>
</dbReference>
<evidence type="ECO:0000256" key="2">
    <source>
        <dbReference type="ARBA" id="ARBA00022692"/>
    </source>
</evidence>
<keyword evidence="4 6" id="KW-0472">Membrane</keyword>
<feature type="region of interest" description="Disordered" evidence="5">
    <location>
        <begin position="1"/>
        <end position="43"/>
    </location>
</feature>
<feature type="transmembrane region" description="Helical" evidence="6">
    <location>
        <begin position="138"/>
        <end position="156"/>
    </location>
</feature>
<evidence type="ECO:0000256" key="1">
    <source>
        <dbReference type="ARBA" id="ARBA00004141"/>
    </source>
</evidence>
<evidence type="ECO:0000256" key="6">
    <source>
        <dbReference type="SAM" id="Phobius"/>
    </source>
</evidence>
<dbReference type="InParanoid" id="A0A1X2H5X2"/>
<dbReference type="AlphaFoldDB" id="A0A1X2H5X2"/>
<evidence type="ECO:0000313" key="8">
    <source>
        <dbReference type="Proteomes" id="UP000242180"/>
    </source>
</evidence>
<evidence type="ECO:0008006" key="9">
    <source>
        <dbReference type="Google" id="ProtNLM"/>
    </source>
</evidence>